<evidence type="ECO:0000256" key="3">
    <source>
        <dbReference type="ARBA" id="ARBA00022989"/>
    </source>
</evidence>
<gene>
    <name evidence="7" type="ORF">FGG08_002652</name>
</gene>
<evidence type="ECO:0000313" key="7">
    <source>
        <dbReference type="EMBL" id="KAH0542964.1"/>
    </source>
</evidence>
<organism evidence="7 8">
    <name type="scientific">Glutinoglossum americanum</name>
    <dbReference type="NCBI Taxonomy" id="1670608"/>
    <lineage>
        <taxon>Eukaryota</taxon>
        <taxon>Fungi</taxon>
        <taxon>Dikarya</taxon>
        <taxon>Ascomycota</taxon>
        <taxon>Pezizomycotina</taxon>
        <taxon>Geoglossomycetes</taxon>
        <taxon>Geoglossales</taxon>
        <taxon>Geoglossaceae</taxon>
        <taxon>Glutinoglossum</taxon>
    </lineage>
</organism>
<keyword evidence="3" id="KW-1133">Transmembrane helix</keyword>
<dbReference type="OrthoDB" id="25503at2759"/>
<dbReference type="InterPro" id="IPR035780">
    <property type="entry name" value="SPRY_Ssh4-like"/>
</dbReference>
<sequence>MCEGPGDPMARPVTLHNSMVPPPPYVQEDAPARMYPPPSDSPHNGAGNTGQTAYHDWTSVPDTALLPPPPALRNETSPTSNAEEDVANRAHRFCDANPLWHPRRLSETELQTIQRGAITLIKPVEYVGDLQQPAAGIWKARTCMRSQDSCLLSTLPLYSGLNDSPLRTEVRKIIYFELRILSLGRGGAASESSLAIGFCAQPQPTWRLPGWERGSLGVHGDDGHRYVNDSFGGKDFTRPFEAGQVIGIGMVFSLPDKPDYNPIQQPQGEGMKVEVFFTRDGKRDGEWDLHEELDAELDEDIEGLDGTRDLYAAIGTYGAVEFEAYFDSKDWLWKGI</sequence>
<dbReference type="Pfam" id="PF00622">
    <property type="entry name" value="SPRY"/>
    <property type="match status" value="1"/>
</dbReference>
<dbReference type="Gene3D" id="2.60.120.920">
    <property type="match status" value="1"/>
</dbReference>
<feature type="region of interest" description="Disordered" evidence="5">
    <location>
        <begin position="1"/>
        <end position="84"/>
    </location>
</feature>
<feature type="domain" description="SPRY" evidence="6">
    <location>
        <begin position="174"/>
        <end position="249"/>
    </location>
</feature>
<dbReference type="CDD" id="cd12910">
    <property type="entry name" value="SPRY_SSH4_like"/>
    <property type="match status" value="1"/>
</dbReference>
<proteinExistence type="predicted"/>
<evidence type="ECO:0000313" key="8">
    <source>
        <dbReference type="Proteomes" id="UP000698800"/>
    </source>
</evidence>
<dbReference type="EMBL" id="JAGHQL010000042">
    <property type="protein sequence ID" value="KAH0542964.1"/>
    <property type="molecule type" value="Genomic_DNA"/>
</dbReference>
<keyword evidence="4" id="KW-0472">Membrane</keyword>
<comment type="caution">
    <text evidence="7">The sequence shown here is derived from an EMBL/GenBank/DDBJ whole genome shotgun (WGS) entry which is preliminary data.</text>
</comment>
<dbReference type="InterPro" id="IPR050618">
    <property type="entry name" value="Ubq-SigPath_Reg"/>
</dbReference>
<keyword evidence="8" id="KW-1185">Reference proteome</keyword>
<dbReference type="PANTHER" id="PTHR12864">
    <property type="entry name" value="RAN BINDING PROTEIN 9-RELATED"/>
    <property type="match status" value="1"/>
</dbReference>
<protein>
    <recommendedName>
        <fullName evidence="6">SPRY domain-containing protein</fullName>
    </recommendedName>
</protein>
<dbReference type="AlphaFoldDB" id="A0A9P8I8S7"/>
<evidence type="ECO:0000256" key="5">
    <source>
        <dbReference type="SAM" id="MobiDB-lite"/>
    </source>
</evidence>
<dbReference type="GO" id="GO:0016020">
    <property type="term" value="C:membrane"/>
    <property type="evidence" value="ECO:0007669"/>
    <property type="project" value="UniProtKB-SubCell"/>
</dbReference>
<evidence type="ECO:0000259" key="6">
    <source>
        <dbReference type="Pfam" id="PF00622"/>
    </source>
</evidence>
<comment type="subcellular location">
    <subcellularLocation>
        <location evidence="1">Membrane</location>
    </subcellularLocation>
</comment>
<keyword evidence="2" id="KW-0812">Transmembrane</keyword>
<accession>A0A9P8I8S7</accession>
<evidence type="ECO:0000256" key="4">
    <source>
        <dbReference type="ARBA" id="ARBA00023136"/>
    </source>
</evidence>
<reference evidence="7" key="1">
    <citation type="submission" date="2021-03" db="EMBL/GenBank/DDBJ databases">
        <title>Comparative genomics and phylogenomic investigation of the class Geoglossomycetes provide insights into ecological specialization and systematics.</title>
        <authorList>
            <person name="Melie T."/>
            <person name="Pirro S."/>
            <person name="Miller A.N."/>
            <person name="Quandt A."/>
        </authorList>
    </citation>
    <scope>NUCLEOTIDE SEQUENCE</scope>
    <source>
        <strain evidence="7">GBOQ0MN5Z8</strain>
    </source>
</reference>
<name>A0A9P8I8S7_9PEZI</name>
<evidence type="ECO:0000256" key="1">
    <source>
        <dbReference type="ARBA" id="ARBA00004370"/>
    </source>
</evidence>
<dbReference type="InterPro" id="IPR043136">
    <property type="entry name" value="B30.2/SPRY_sf"/>
</dbReference>
<dbReference type="Proteomes" id="UP000698800">
    <property type="component" value="Unassembled WGS sequence"/>
</dbReference>
<evidence type="ECO:0000256" key="2">
    <source>
        <dbReference type="ARBA" id="ARBA00022692"/>
    </source>
</evidence>
<dbReference type="InterPro" id="IPR003877">
    <property type="entry name" value="SPRY_dom"/>
</dbReference>